<sequence length="520" mass="59016">MSHIFRLLLNLLIFGAVFDEIRCYNILGIFIHPGKSHFDMFHPLMRGLAERGHNVTVISHFPDKNPPVGYKDVVLDGLSDISLNNGVDLAWFRDQRPFSHYFEIFFLYDWGVSSCEKALNSTSLQKFIKTNKEKFDLIILEQFNTDCPAGIAYKFDAPFISLSSCAMMSWHYERFGMPIIPSHIPVIFSGHSENMNFLERLKNWFVIHSHNIIYRQMFHPKANELLSKYLGPGIPDVAELVKKTSIMMVNQHYSLSAAKPLPPAVIEVGGIHIAEQKPLDPELQNLLDTADNGVIFISWGSMVKADSMPEDRRDALLAALGQMKERVIWKWENTSLPNKPKNVYTRPWLPQRDILCHPKVRLFMSHGGLLGSSEAAYCGVPAVVTPMYGDQFMNAAAIVNRGMGVLLRFPEMTTENIVNALKKALEPEMAQNAKAVSYSYKHRLNSPLDTAIWWSEHVAATGGLSLIRSHAVDLPWYAYHLLDVWAFVLLLLTVTTFAWIWIIKRLCGNKKTKTGKGKKE</sequence>
<dbReference type="OMA" id="WLPQFDV"/>
<feature type="transmembrane region" description="Helical" evidence="5">
    <location>
        <begin position="476"/>
        <end position="503"/>
    </location>
</feature>
<accession>A0A336KCF6</accession>
<feature type="chain" id="PRO_5033865224" description="UDP-glucuronosyltransferase" evidence="5">
    <location>
        <begin position="24"/>
        <end position="520"/>
    </location>
</feature>
<comment type="subcellular location">
    <subcellularLocation>
        <location evidence="5">Membrane</location>
        <topology evidence="5">Single-pass membrane protein</topology>
    </subcellularLocation>
</comment>
<comment type="catalytic activity">
    <reaction evidence="5">
        <text>glucuronate acceptor + UDP-alpha-D-glucuronate = acceptor beta-D-glucuronoside + UDP + H(+)</text>
        <dbReference type="Rhea" id="RHEA:21032"/>
        <dbReference type="ChEBI" id="CHEBI:15378"/>
        <dbReference type="ChEBI" id="CHEBI:58052"/>
        <dbReference type="ChEBI" id="CHEBI:58223"/>
        <dbReference type="ChEBI" id="CHEBI:132367"/>
        <dbReference type="ChEBI" id="CHEBI:132368"/>
        <dbReference type="EC" id="2.4.1.17"/>
    </reaction>
</comment>
<dbReference type="PANTHER" id="PTHR48043">
    <property type="entry name" value="EG:EG0003.4 PROTEIN-RELATED"/>
    <property type="match status" value="1"/>
</dbReference>
<dbReference type="VEuPathDB" id="VectorBase:CSON005610"/>
<dbReference type="Pfam" id="PF00201">
    <property type="entry name" value="UDPGT"/>
    <property type="match status" value="1"/>
</dbReference>
<proteinExistence type="inferred from homology"/>
<evidence type="ECO:0000313" key="7">
    <source>
        <dbReference type="EMBL" id="SSX21922.1"/>
    </source>
</evidence>
<dbReference type="AlphaFoldDB" id="A0A336KCF6"/>
<reference evidence="7" key="2">
    <citation type="submission" date="2018-07" db="EMBL/GenBank/DDBJ databases">
        <authorList>
            <person name="Quirk P.G."/>
            <person name="Krulwich T.A."/>
        </authorList>
    </citation>
    <scope>NUCLEOTIDE SEQUENCE</scope>
</reference>
<protein>
    <recommendedName>
        <fullName evidence="5">UDP-glucuronosyltransferase</fullName>
        <ecNumber evidence="5">2.4.1.17</ecNumber>
    </recommendedName>
</protein>
<dbReference type="InterPro" id="IPR002213">
    <property type="entry name" value="UDP_glucos_trans"/>
</dbReference>
<gene>
    <name evidence="6" type="primary">CSON005610</name>
</gene>
<dbReference type="FunFam" id="3.40.50.2000:FF:000144">
    <property type="entry name" value="UDP-glucuronosyltransferase"/>
    <property type="match status" value="1"/>
</dbReference>
<dbReference type="EC" id="2.4.1.17" evidence="5"/>
<dbReference type="InterPro" id="IPR050271">
    <property type="entry name" value="UDP-glycosyltransferase"/>
</dbReference>
<dbReference type="FunFam" id="3.40.50.2000:FF:000050">
    <property type="entry name" value="UDP-glucuronosyltransferase"/>
    <property type="match status" value="1"/>
</dbReference>
<feature type="signal peptide" evidence="5">
    <location>
        <begin position="1"/>
        <end position="23"/>
    </location>
</feature>
<dbReference type="SUPFAM" id="SSF53756">
    <property type="entry name" value="UDP-Glycosyltransferase/glycogen phosphorylase"/>
    <property type="match status" value="1"/>
</dbReference>
<name>A0A336KCF6_CULSO</name>
<keyword evidence="2 4" id="KW-0328">Glycosyltransferase</keyword>
<evidence type="ECO:0000256" key="2">
    <source>
        <dbReference type="ARBA" id="ARBA00022676"/>
    </source>
</evidence>
<keyword evidence="3 4" id="KW-0808">Transferase</keyword>
<evidence type="ECO:0000256" key="3">
    <source>
        <dbReference type="ARBA" id="ARBA00022679"/>
    </source>
</evidence>
<keyword evidence="5" id="KW-0732">Signal</keyword>
<comment type="similarity">
    <text evidence="1 4">Belongs to the UDP-glycosyltransferase family.</text>
</comment>
<keyword evidence="5" id="KW-1133">Transmembrane helix</keyword>
<dbReference type="GO" id="GO:0016020">
    <property type="term" value="C:membrane"/>
    <property type="evidence" value="ECO:0007669"/>
    <property type="project" value="UniProtKB-SubCell"/>
</dbReference>
<organism evidence="6">
    <name type="scientific">Culicoides sonorensis</name>
    <name type="common">Biting midge</name>
    <dbReference type="NCBI Taxonomy" id="179676"/>
    <lineage>
        <taxon>Eukaryota</taxon>
        <taxon>Metazoa</taxon>
        <taxon>Ecdysozoa</taxon>
        <taxon>Arthropoda</taxon>
        <taxon>Hexapoda</taxon>
        <taxon>Insecta</taxon>
        <taxon>Pterygota</taxon>
        <taxon>Neoptera</taxon>
        <taxon>Endopterygota</taxon>
        <taxon>Diptera</taxon>
        <taxon>Nematocera</taxon>
        <taxon>Chironomoidea</taxon>
        <taxon>Ceratopogonidae</taxon>
        <taxon>Ceratopogoninae</taxon>
        <taxon>Culicoides</taxon>
        <taxon>Monoculicoides</taxon>
    </lineage>
</organism>
<keyword evidence="5" id="KW-0812">Transmembrane</keyword>
<evidence type="ECO:0000256" key="4">
    <source>
        <dbReference type="RuleBase" id="RU003718"/>
    </source>
</evidence>
<dbReference type="PROSITE" id="PS00375">
    <property type="entry name" value="UDPGT"/>
    <property type="match status" value="1"/>
</dbReference>
<dbReference type="EMBL" id="UFQS01000219">
    <property type="protein sequence ID" value="SSX01542.1"/>
    <property type="molecule type" value="Genomic_DNA"/>
</dbReference>
<evidence type="ECO:0000313" key="6">
    <source>
        <dbReference type="EMBL" id="SSX01542.1"/>
    </source>
</evidence>
<dbReference type="PANTHER" id="PTHR48043:SF114">
    <property type="entry name" value="IP04436P-RELATED"/>
    <property type="match status" value="1"/>
</dbReference>
<dbReference type="Gene3D" id="3.40.50.2000">
    <property type="entry name" value="Glycogen Phosphorylase B"/>
    <property type="match status" value="2"/>
</dbReference>
<evidence type="ECO:0000256" key="5">
    <source>
        <dbReference type="RuleBase" id="RU362059"/>
    </source>
</evidence>
<dbReference type="InterPro" id="IPR035595">
    <property type="entry name" value="UDP_glycos_trans_CS"/>
</dbReference>
<keyword evidence="5" id="KW-0472">Membrane</keyword>
<reference evidence="6" key="1">
    <citation type="submission" date="2018-04" db="EMBL/GenBank/DDBJ databases">
        <authorList>
            <person name="Go L.Y."/>
            <person name="Mitchell J.A."/>
        </authorList>
    </citation>
    <scope>NUCLEOTIDE SEQUENCE</scope>
    <source>
        <tissue evidence="6">Whole organism</tissue>
    </source>
</reference>
<dbReference type="EMBL" id="UFQT01000219">
    <property type="protein sequence ID" value="SSX21922.1"/>
    <property type="molecule type" value="Genomic_DNA"/>
</dbReference>
<dbReference type="CDD" id="cd03784">
    <property type="entry name" value="GT1_Gtf-like"/>
    <property type="match status" value="1"/>
</dbReference>
<dbReference type="GO" id="GO:0015020">
    <property type="term" value="F:glucuronosyltransferase activity"/>
    <property type="evidence" value="ECO:0007669"/>
    <property type="project" value="UniProtKB-EC"/>
</dbReference>
<evidence type="ECO:0000256" key="1">
    <source>
        <dbReference type="ARBA" id="ARBA00009995"/>
    </source>
</evidence>